<dbReference type="InterPro" id="IPR028082">
    <property type="entry name" value="Peripla_BP_I"/>
</dbReference>
<dbReference type="Pfam" id="PF00497">
    <property type="entry name" value="SBP_bac_3"/>
    <property type="match status" value="1"/>
</dbReference>
<dbReference type="GO" id="GO:0038023">
    <property type="term" value="F:signaling receptor activity"/>
    <property type="evidence" value="ECO:0000318"/>
    <property type="project" value="GO_Central"/>
</dbReference>
<feature type="transmembrane region" description="Helical" evidence="14">
    <location>
        <begin position="609"/>
        <end position="628"/>
    </location>
</feature>
<evidence type="ECO:0000313" key="18">
    <source>
        <dbReference type="Proteomes" id="UP000215914"/>
    </source>
</evidence>
<evidence type="ECO:0000256" key="3">
    <source>
        <dbReference type="ARBA" id="ARBA00022448"/>
    </source>
</evidence>
<keyword evidence="10" id="KW-0325">Glycoprotein</keyword>
<keyword evidence="9 13" id="KW-0675">Receptor</keyword>
<keyword evidence="18" id="KW-1185">Reference proteome</keyword>
<dbReference type="PANTHER" id="PTHR34836:SF6">
    <property type="entry name" value="PERIPLASMIC BINDING PROTEIN-LIKE I"/>
    <property type="match status" value="1"/>
</dbReference>
<dbReference type="InterPro" id="IPR001828">
    <property type="entry name" value="ANF_lig-bd_rcpt"/>
</dbReference>
<dbReference type="Gene3D" id="3.40.190.10">
    <property type="entry name" value="Periplasmic binding protein-like II"/>
    <property type="match status" value="2"/>
</dbReference>
<evidence type="ECO:0000256" key="2">
    <source>
        <dbReference type="ARBA" id="ARBA00008685"/>
    </source>
</evidence>
<dbReference type="SMART" id="SM00079">
    <property type="entry name" value="PBPe"/>
    <property type="match status" value="1"/>
</dbReference>
<keyword evidence="3 13" id="KW-0813">Transport</keyword>
<accession>A0A251T3K2</accession>
<dbReference type="AlphaFoldDB" id="A0A251T3K2"/>
<evidence type="ECO:0000256" key="12">
    <source>
        <dbReference type="ARBA" id="ARBA00023303"/>
    </source>
</evidence>
<keyword evidence="6 14" id="KW-1133">Transmembrane helix</keyword>
<comment type="subcellular location">
    <subcellularLocation>
        <location evidence="1">Membrane</location>
        <topology evidence="1">Multi-pass membrane protein</topology>
    </subcellularLocation>
</comment>
<reference evidence="17" key="2">
    <citation type="submission" date="2017-02" db="EMBL/GenBank/DDBJ databases">
        <title>Sunflower complete genome.</title>
        <authorList>
            <person name="Langlade N."/>
            <person name="Munos S."/>
        </authorList>
    </citation>
    <scope>NUCLEOTIDE SEQUENCE [LARGE SCALE GENOMIC DNA]</scope>
    <source>
        <tissue evidence="17">Leaves</tissue>
    </source>
</reference>
<keyword evidence="5" id="KW-0732">Signal</keyword>
<keyword evidence="11 13" id="KW-1071">Ligand-gated ion channel</keyword>
<comment type="function">
    <text evidence="13">Glutamate-gated receptor that probably acts as non-selective cation channel.</text>
</comment>
<dbReference type="InterPro" id="IPR017103">
    <property type="entry name" value="Iontropic_Glu_rcpt_pln"/>
</dbReference>
<keyword evidence="8 13" id="KW-0472">Membrane</keyword>
<name>A0A251T3K2_HELAN</name>
<dbReference type="InParanoid" id="A0A251T3K2"/>
<evidence type="ECO:0000259" key="15">
    <source>
        <dbReference type="SMART" id="SM00079"/>
    </source>
</evidence>
<dbReference type="Gene3D" id="1.10.287.70">
    <property type="match status" value="1"/>
</dbReference>
<dbReference type="Pfam" id="PF01094">
    <property type="entry name" value="ANF_receptor"/>
    <property type="match status" value="1"/>
</dbReference>
<feature type="transmembrane region" description="Helical" evidence="14">
    <location>
        <begin position="811"/>
        <end position="832"/>
    </location>
</feature>
<dbReference type="SUPFAM" id="SSF53850">
    <property type="entry name" value="Periplasmic binding protein-like II"/>
    <property type="match status" value="1"/>
</dbReference>
<keyword evidence="12 13" id="KW-0407">Ion channel</keyword>
<evidence type="ECO:0000256" key="14">
    <source>
        <dbReference type="SAM" id="Phobius"/>
    </source>
</evidence>
<evidence type="ECO:0000256" key="11">
    <source>
        <dbReference type="ARBA" id="ARBA00023286"/>
    </source>
</evidence>
<comment type="similarity">
    <text evidence="2 13">Belongs to the glutamate-gated ion channel (TC 1.A.10.1) family.</text>
</comment>
<dbReference type="Proteomes" id="UP000215914">
    <property type="component" value="Chromosome 12"/>
</dbReference>
<evidence type="ECO:0000256" key="7">
    <source>
        <dbReference type="ARBA" id="ARBA00023065"/>
    </source>
</evidence>
<sequence length="858" mass="97207">MVTRGRADASSETIPLQALCLVEMDMIWWFRWWHNNTPVVRQSLYNKINPEHSWNTYGSTPRVTRVHHQFQGKPGNPPARRHDSDIIVKPVWLNDRTQVSVVVDLLNTVKVSAIIGPETYIGSKLVTDETKVPIFTFAGKSSMQHPYLFQIIEDEFAMTQGIAALVQLFKWRDLIFVYEDTDHEHNILEHLFESFQDKNIRITYRSAISASATNDQVIEELRKLMSIQTTIVIVHVSPSLASSIFLNAKMLGMMSKEYAWILTPKTIEIMHSTEFQVIESLQGAIGFRPYIPMSSKMHDLSKRWRNGSSRELPTLAIWAYDTVWALAESIEKVGAGSMILSEIVNIEFKGASGEFRLSGNKLVSNGFEIINAVDHGERKVGHWTVSNGIRRAHLPLHDAAPHSSSNIEDVIWPGGSTVTPKGWISRMNVGKTLRIGVRTGPSFNYFADAYYDAQKNRTTATGFSVDVFNTCLHALPYEVSYELVPFASGSYDDLINKVYNQQLDGVLGDSTILASRSQYVDFTATYTDVGIGTLIRIKERDSWPWGFLKRFDADLWLTYAVFGILAILSVWAIPAVNQFEHERRLAQQIKTIAVLVLLSIFFAQRRRLLKYLSVSVMIVWFGLVAFLFKQSYRATQASLTSVEKVELALKQGVVGFHGGSLFGDLKLSYNMKNSYHSYEDYDDALSRGGKHGGADAIVDEVPYIKMFLRRYPHDYAMVLSKPITSGFGFIFAKGSPLVIEMSREIAKIREDGTLMKLEMEWFGKDFSLAFPTMVEPPNLVRFWGLFIVIGVSLALALMVLALYLVRARMDLETIITFLVGQSLVATTVNLWVKISNRAGRADFYLQDRLIRLYNFFNE</sequence>
<gene>
    <name evidence="17" type="primary">ATGLR2.5</name>
    <name evidence="17" type="ORF">HannXRQ_Chr12g0373061</name>
    <name evidence="16" type="ORF">HanXRQr2_Chr09g0396401</name>
</gene>
<evidence type="ECO:0000256" key="5">
    <source>
        <dbReference type="ARBA" id="ARBA00022729"/>
    </source>
</evidence>
<feature type="transmembrane region" description="Helical" evidence="14">
    <location>
        <begin position="556"/>
        <end position="573"/>
    </location>
</feature>
<evidence type="ECO:0000313" key="17">
    <source>
        <dbReference type="EMBL" id="OTG05393.1"/>
    </source>
</evidence>
<evidence type="ECO:0000256" key="1">
    <source>
        <dbReference type="ARBA" id="ARBA00004141"/>
    </source>
</evidence>
<dbReference type="GO" id="GO:0005886">
    <property type="term" value="C:plasma membrane"/>
    <property type="evidence" value="ECO:0000318"/>
    <property type="project" value="GO_Central"/>
</dbReference>
<evidence type="ECO:0000313" key="16">
    <source>
        <dbReference type="EMBL" id="KAF5791579.1"/>
    </source>
</evidence>
<keyword evidence="7 13" id="KW-0406">Ion transport</keyword>
<proteinExistence type="inferred from homology"/>
<dbReference type="InterPro" id="IPR001320">
    <property type="entry name" value="Iontro_rcpt_C"/>
</dbReference>
<dbReference type="SUPFAM" id="SSF53822">
    <property type="entry name" value="Periplasmic binding protein-like I"/>
    <property type="match status" value="1"/>
</dbReference>
<keyword evidence="4 14" id="KW-0812">Transmembrane</keyword>
<evidence type="ECO:0000256" key="10">
    <source>
        <dbReference type="ARBA" id="ARBA00023180"/>
    </source>
</evidence>
<dbReference type="FunFam" id="3.40.50.2300:FF:000081">
    <property type="entry name" value="Glutamate receptor"/>
    <property type="match status" value="1"/>
</dbReference>
<evidence type="ECO:0000256" key="4">
    <source>
        <dbReference type="ARBA" id="ARBA00022692"/>
    </source>
</evidence>
<dbReference type="InterPro" id="IPR015683">
    <property type="entry name" value="Ionotropic_Glu_rcpt"/>
</dbReference>
<dbReference type="GO" id="GO:0015276">
    <property type="term" value="F:ligand-gated monoatomic ion channel activity"/>
    <property type="evidence" value="ECO:0000318"/>
    <property type="project" value="GO_Central"/>
</dbReference>
<feature type="domain" description="Ionotropic glutamate receptor C-terminal" evidence="15">
    <location>
        <begin position="434"/>
        <end position="764"/>
    </location>
</feature>
<dbReference type="InterPro" id="IPR001638">
    <property type="entry name" value="Solute-binding_3/MltF_N"/>
</dbReference>
<dbReference type="PIRSF" id="PIRSF037090">
    <property type="entry name" value="Iontro_Glu-like_rcpt_pln"/>
    <property type="match status" value="1"/>
</dbReference>
<dbReference type="Gene3D" id="3.40.50.2300">
    <property type="match status" value="2"/>
</dbReference>
<evidence type="ECO:0000256" key="9">
    <source>
        <dbReference type="ARBA" id="ARBA00023170"/>
    </source>
</evidence>
<protein>
    <recommendedName>
        <fullName evidence="13">Glutamate receptor</fullName>
    </recommendedName>
</protein>
<reference evidence="16" key="3">
    <citation type="submission" date="2020-06" db="EMBL/GenBank/DDBJ databases">
        <title>Helianthus annuus Genome sequencing and assembly Release 2.</title>
        <authorList>
            <person name="Gouzy J."/>
            <person name="Langlade N."/>
            <person name="Munos S."/>
        </authorList>
    </citation>
    <scope>NUCLEOTIDE SEQUENCE</scope>
    <source>
        <tissue evidence="16">Leaves</tissue>
    </source>
</reference>
<feature type="transmembrane region" description="Helical" evidence="14">
    <location>
        <begin position="585"/>
        <end position="603"/>
    </location>
</feature>
<dbReference type="EMBL" id="CM007901">
    <property type="protein sequence ID" value="OTG05393.1"/>
    <property type="molecule type" value="Genomic_DNA"/>
</dbReference>
<dbReference type="EMBL" id="MNCJ02000324">
    <property type="protein sequence ID" value="KAF5791579.1"/>
    <property type="molecule type" value="Genomic_DNA"/>
</dbReference>
<feature type="transmembrane region" description="Helical" evidence="14">
    <location>
        <begin position="782"/>
        <end position="805"/>
    </location>
</feature>
<reference evidence="16 18" key="1">
    <citation type="journal article" date="2017" name="Nature">
        <title>The sunflower genome provides insights into oil metabolism, flowering and Asterid evolution.</title>
        <authorList>
            <person name="Badouin H."/>
            <person name="Gouzy J."/>
            <person name="Grassa C.J."/>
            <person name="Murat F."/>
            <person name="Staton S.E."/>
            <person name="Cottret L."/>
            <person name="Lelandais-Briere C."/>
            <person name="Owens G.L."/>
            <person name="Carrere S."/>
            <person name="Mayjonade B."/>
            <person name="Legrand L."/>
            <person name="Gill N."/>
            <person name="Kane N.C."/>
            <person name="Bowers J.E."/>
            <person name="Hubner S."/>
            <person name="Bellec A."/>
            <person name="Berard A."/>
            <person name="Berges H."/>
            <person name="Blanchet N."/>
            <person name="Boniface M.C."/>
            <person name="Brunel D."/>
            <person name="Catrice O."/>
            <person name="Chaidir N."/>
            <person name="Claudel C."/>
            <person name="Donnadieu C."/>
            <person name="Faraut T."/>
            <person name="Fievet G."/>
            <person name="Helmstetter N."/>
            <person name="King M."/>
            <person name="Knapp S.J."/>
            <person name="Lai Z."/>
            <person name="Le Paslier M.C."/>
            <person name="Lippi Y."/>
            <person name="Lorenzon L."/>
            <person name="Mandel J.R."/>
            <person name="Marage G."/>
            <person name="Marchand G."/>
            <person name="Marquand E."/>
            <person name="Bret-Mestries E."/>
            <person name="Morien E."/>
            <person name="Nambeesan S."/>
            <person name="Nguyen T."/>
            <person name="Pegot-Espagnet P."/>
            <person name="Pouilly N."/>
            <person name="Raftis F."/>
            <person name="Sallet E."/>
            <person name="Schiex T."/>
            <person name="Thomas J."/>
            <person name="Vandecasteele C."/>
            <person name="Vares D."/>
            <person name="Vear F."/>
            <person name="Vautrin S."/>
            <person name="Crespi M."/>
            <person name="Mangin B."/>
            <person name="Burke J.M."/>
            <person name="Salse J."/>
            <person name="Munos S."/>
            <person name="Vincourt P."/>
            <person name="Rieseberg L.H."/>
            <person name="Langlade N.B."/>
        </authorList>
    </citation>
    <scope>NUCLEOTIDE SEQUENCE [LARGE SCALE GENOMIC DNA]</scope>
    <source>
        <strain evidence="18">cv. SF193</strain>
        <tissue evidence="16">Leaves</tissue>
    </source>
</reference>
<evidence type="ECO:0000256" key="6">
    <source>
        <dbReference type="ARBA" id="ARBA00022989"/>
    </source>
</evidence>
<organism evidence="17 18">
    <name type="scientific">Helianthus annuus</name>
    <name type="common">Common sunflower</name>
    <dbReference type="NCBI Taxonomy" id="4232"/>
    <lineage>
        <taxon>Eukaryota</taxon>
        <taxon>Viridiplantae</taxon>
        <taxon>Streptophyta</taxon>
        <taxon>Embryophyta</taxon>
        <taxon>Tracheophyta</taxon>
        <taxon>Spermatophyta</taxon>
        <taxon>Magnoliopsida</taxon>
        <taxon>eudicotyledons</taxon>
        <taxon>Gunneridae</taxon>
        <taxon>Pentapetalae</taxon>
        <taxon>asterids</taxon>
        <taxon>campanulids</taxon>
        <taxon>Asterales</taxon>
        <taxon>Asteraceae</taxon>
        <taxon>Asteroideae</taxon>
        <taxon>Heliantheae alliance</taxon>
        <taxon>Heliantheae</taxon>
        <taxon>Helianthus</taxon>
    </lineage>
</organism>
<evidence type="ECO:0000256" key="13">
    <source>
        <dbReference type="PIRNR" id="PIRNR037090"/>
    </source>
</evidence>
<dbReference type="PANTHER" id="PTHR34836">
    <property type="entry name" value="OS06G0188250 PROTEIN"/>
    <property type="match status" value="1"/>
</dbReference>
<dbReference type="Gramene" id="mRNA:HanXRQr2_Chr09g0396401">
    <property type="protein sequence ID" value="mRNA:HanXRQr2_Chr09g0396401"/>
    <property type="gene ID" value="HanXRQr2_Chr09g0396401"/>
</dbReference>
<evidence type="ECO:0000256" key="8">
    <source>
        <dbReference type="ARBA" id="ARBA00023136"/>
    </source>
</evidence>